<organism evidence="1 2">
    <name type="scientific">Streptomyces coryli</name>
    <dbReference type="NCBI Taxonomy" id="1128680"/>
    <lineage>
        <taxon>Bacteria</taxon>
        <taxon>Bacillati</taxon>
        <taxon>Actinomycetota</taxon>
        <taxon>Actinomycetes</taxon>
        <taxon>Kitasatosporales</taxon>
        <taxon>Streptomycetaceae</taxon>
        <taxon>Streptomyces</taxon>
    </lineage>
</organism>
<protein>
    <submittedName>
        <fullName evidence="1">Uncharacterized protein</fullName>
    </submittedName>
</protein>
<dbReference type="EMBL" id="JAAKZV010000241">
    <property type="protein sequence ID" value="NGN68910.1"/>
    <property type="molecule type" value="Genomic_DNA"/>
</dbReference>
<keyword evidence="2" id="KW-1185">Reference proteome</keyword>
<comment type="caution">
    <text evidence="1">The sequence shown here is derived from an EMBL/GenBank/DDBJ whole genome shotgun (WGS) entry which is preliminary data.</text>
</comment>
<gene>
    <name evidence="1" type="ORF">G5C51_34080</name>
</gene>
<accession>A0A6G4UB17</accession>
<dbReference type="AlphaFoldDB" id="A0A6G4UB17"/>
<name>A0A6G4UB17_9ACTN</name>
<reference evidence="1 2" key="1">
    <citation type="submission" date="2020-02" db="EMBL/GenBank/DDBJ databases">
        <title>Whole-genome analyses of novel actinobacteria.</title>
        <authorList>
            <person name="Sahin N."/>
        </authorList>
    </citation>
    <scope>NUCLEOTIDE SEQUENCE [LARGE SCALE GENOMIC DNA]</scope>
    <source>
        <strain evidence="1 2">A7024</strain>
    </source>
</reference>
<evidence type="ECO:0000313" key="1">
    <source>
        <dbReference type="EMBL" id="NGN68910.1"/>
    </source>
</evidence>
<proteinExistence type="predicted"/>
<dbReference type="Proteomes" id="UP000481583">
    <property type="component" value="Unassembled WGS sequence"/>
</dbReference>
<evidence type="ECO:0000313" key="2">
    <source>
        <dbReference type="Proteomes" id="UP000481583"/>
    </source>
</evidence>
<dbReference type="RefSeq" id="WP_165243314.1">
    <property type="nucleotide sequence ID" value="NZ_JAAKZV010000241.1"/>
</dbReference>
<sequence length="137" mass="13911">MTVTVTFTDQDKLTLRTAAYGAVGLMSAPGVAEKPHKAATQGSIALTSATGAIGHVLGAPTGGMDLGGKNIAELADRVLPALTESMALLKKQDPAEAGNFLTTVLVAVEAAVRTNKRGPGPATTEMVRKITEALNAA</sequence>